<evidence type="ECO:0000313" key="7">
    <source>
        <dbReference type="Proteomes" id="UP000033103"/>
    </source>
</evidence>
<dbReference type="Proteomes" id="UP000033103">
    <property type="component" value="Chromosome"/>
</dbReference>
<dbReference type="InterPro" id="IPR004792">
    <property type="entry name" value="BaiN-like"/>
</dbReference>
<dbReference type="HOGENOM" id="CLU_025174_3_1_0"/>
<evidence type="ECO:0008006" key="8">
    <source>
        <dbReference type="Google" id="ProtNLM"/>
    </source>
</evidence>
<dbReference type="PANTHER" id="PTHR42887:SF2">
    <property type="entry name" value="OS12G0638800 PROTEIN"/>
    <property type="match status" value="1"/>
</dbReference>
<feature type="domain" description="RsdA/BaiN/AoA(So)-like Rossmann fold-like" evidence="4">
    <location>
        <begin position="4"/>
        <end position="397"/>
    </location>
</feature>
<name>A0A0E3ZBN0_9FUSO</name>
<evidence type="ECO:0000256" key="3">
    <source>
        <dbReference type="ARBA" id="ARBA00022827"/>
    </source>
</evidence>
<evidence type="ECO:0000259" key="4">
    <source>
        <dbReference type="Pfam" id="PF03486"/>
    </source>
</evidence>
<reference evidence="6 7" key="1">
    <citation type="journal article" date="2012" name="BMC Genomics">
        <title>Genomic sequence analysis and characterization of Sneathia amnii sp. nov.</title>
        <authorList>
            <consortium name="Vaginal Microbiome Consortium (additional members)"/>
            <person name="Harwich M.D.Jr."/>
            <person name="Serrano M.G."/>
            <person name="Fettweis J.M."/>
            <person name="Alves J.M."/>
            <person name="Reimers M.A."/>
            <person name="Buck G.A."/>
            <person name="Jefferson K.K."/>
        </authorList>
    </citation>
    <scope>NUCLEOTIDE SEQUENCE [LARGE SCALE GENOMIC DNA]</scope>
    <source>
        <strain evidence="6 7">SN35</strain>
    </source>
</reference>
<keyword evidence="3" id="KW-0274">FAD</keyword>
<dbReference type="PANTHER" id="PTHR42887">
    <property type="entry name" value="OS12G0638800 PROTEIN"/>
    <property type="match status" value="1"/>
</dbReference>
<dbReference type="RefSeq" id="WP_046329005.1">
    <property type="nucleotide sequence ID" value="NZ_CP011280.1"/>
</dbReference>
<dbReference type="InterPro" id="IPR057661">
    <property type="entry name" value="RsdA/BaiN/AoA(So)_Rossmann"/>
</dbReference>
<dbReference type="OrthoDB" id="9773233at2"/>
<dbReference type="Gene3D" id="1.10.8.260">
    <property type="entry name" value="HI0933 insert domain-like"/>
    <property type="match status" value="1"/>
</dbReference>
<proteinExistence type="predicted"/>
<feature type="domain" description="RsdA/BaiN/AoA(So)-like insert" evidence="5">
    <location>
        <begin position="186"/>
        <end position="345"/>
    </location>
</feature>
<dbReference type="PRINTS" id="PR00411">
    <property type="entry name" value="PNDRDTASEI"/>
</dbReference>
<dbReference type="InterPro" id="IPR036188">
    <property type="entry name" value="FAD/NAD-bd_sf"/>
</dbReference>
<evidence type="ECO:0000256" key="2">
    <source>
        <dbReference type="ARBA" id="ARBA00022630"/>
    </source>
</evidence>
<protein>
    <recommendedName>
        <fullName evidence="8">Flavoprotein</fullName>
    </recommendedName>
</protein>
<dbReference type="STRING" id="187101.VC03_05340"/>
<dbReference type="EMBL" id="CP011280">
    <property type="protein sequence ID" value="AKC95901.1"/>
    <property type="molecule type" value="Genomic_DNA"/>
</dbReference>
<dbReference type="NCBIfam" id="TIGR00275">
    <property type="entry name" value="aminoacetone oxidase family FAD-binding enzyme"/>
    <property type="match status" value="1"/>
</dbReference>
<comment type="cofactor">
    <cofactor evidence="1">
        <name>FAD</name>
        <dbReference type="ChEBI" id="CHEBI:57692"/>
    </cofactor>
</comment>
<dbReference type="PATRIC" id="fig|1069640.6.peg.1059"/>
<keyword evidence="2" id="KW-0285">Flavoprotein</keyword>
<dbReference type="Gene3D" id="3.50.50.60">
    <property type="entry name" value="FAD/NAD(P)-binding domain"/>
    <property type="match status" value="1"/>
</dbReference>
<dbReference type="Pfam" id="PF03486">
    <property type="entry name" value="HI0933_like"/>
    <property type="match status" value="1"/>
</dbReference>
<evidence type="ECO:0000256" key="1">
    <source>
        <dbReference type="ARBA" id="ARBA00001974"/>
    </source>
</evidence>
<dbReference type="InterPro" id="IPR023166">
    <property type="entry name" value="BaiN-like_dom_sf"/>
</dbReference>
<evidence type="ECO:0000313" key="6">
    <source>
        <dbReference type="EMBL" id="AKC95901.1"/>
    </source>
</evidence>
<evidence type="ECO:0000259" key="5">
    <source>
        <dbReference type="Pfam" id="PF22780"/>
    </source>
</evidence>
<dbReference type="SUPFAM" id="SSF51905">
    <property type="entry name" value="FAD/NAD(P)-binding domain"/>
    <property type="match status" value="1"/>
</dbReference>
<sequence length="399" mass="44520">MVFDCIIIGAGASGTVCAIKAAMNHKKVLLLEHKDRILKKLLVTGNGRCNFTNINATYKNYTGNNTKDIVNVLTSYGPDKIIQFFENMGIYPYTETNGKTYPRSLQAASMVDSIRLKLEVLGVDIKLGYEVKSVKKRDGVFCINNEFFAKSLVLATGGYSYPNLGSDGSGYEISKKLGHKITELTPILVQLKTEKEYIKGLEGIKVDCIVSAVYKGEIVRQEKGELLFTTYGISGPTIFNLTYLLPKYKFKMEYVVDFVPEISKKDLLPYLYKRKNMLKDLETTEFLNGFLPKKLGMFLLKKSGLEKLNILIRDIEYESIERLATLLKGYSIKANDTMGFNNAQVTAGGVDTNDVDTTLESKKVENLYFTGEILDIYGECGGYNLQFAFATGLLVGDSI</sequence>
<keyword evidence="7" id="KW-1185">Reference proteome</keyword>
<dbReference type="Pfam" id="PF22780">
    <property type="entry name" value="HI0933_like_1st"/>
    <property type="match status" value="1"/>
</dbReference>
<dbReference type="InterPro" id="IPR055178">
    <property type="entry name" value="RsdA/BaiN/AoA(So)-like_dom"/>
</dbReference>
<dbReference type="KEGG" id="sns:VC03_05340"/>
<dbReference type="AlphaFoldDB" id="A0A0E3ZBN0"/>
<dbReference type="SUPFAM" id="SSF160996">
    <property type="entry name" value="HI0933 insert domain-like"/>
    <property type="match status" value="1"/>
</dbReference>
<dbReference type="Gene3D" id="2.40.30.10">
    <property type="entry name" value="Translation factors"/>
    <property type="match status" value="1"/>
</dbReference>
<gene>
    <name evidence="6" type="ORF">VC03_05340</name>
</gene>
<organism evidence="6 7">
    <name type="scientific">Sneathia vaginalis</name>
    <dbReference type="NCBI Taxonomy" id="187101"/>
    <lineage>
        <taxon>Bacteria</taxon>
        <taxon>Fusobacteriati</taxon>
        <taxon>Fusobacteriota</taxon>
        <taxon>Fusobacteriia</taxon>
        <taxon>Fusobacteriales</taxon>
        <taxon>Leptotrichiaceae</taxon>
        <taxon>Sneathia</taxon>
    </lineage>
</organism>
<accession>A0A0E3ZBN0</accession>